<keyword evidence="2" id="KW-1185">Reference proteome</keyword>
<gene>
    <name evidence="1" type="ORF">F8M49_08775</name>
</gene>
<protein>
    <recommendedName>
        <fullName evidence="3">TetR family transcriptional regulator</fullName>
    </recommendedName>
</protein>
<organism evidence="1 2">
    <name type="scientific">Rhodococcus zopfii</name>
    <dbReference type="NCBI Taxonomy" id="43772"/>
    <lineage>
        <taxon>Bacteria</taxon>
        <taxon>Bacillati</taxon>
        <taxon>Actinomycetota</taxon>
        <taxon>Actinomycetes</taxon>
        <taxon>Mycobacteriales</taxon>
        <taxon>Nocardiaceae</taxon>
        <taxon>Rhodococcus</taxon>
    </lineage>
</organism>
<evidence type="ECO:0008006" key="3">
    <source>
        <dbReference type="Google" id="ProtNLM"/>
    </source>
</evidence>
<evidence type="ECO:0000313" key="2">
    <source>
        <dbReference type="Proteomes" id="UP001275440"/>
    </source>
</evidence>
<reference evidence="1 2" key="1">
    <citation type="submission" date="2019-10" db="EMBL/GenBank/DDBJ databases">
        <title>Draft Genome Assembly of Rhodococcus zopfii DSM44189.</title>
        <authorList>
            <person name="Sutton J.M."/>
            <person name="Akob D.M."/>
            <person name="Bushman T.J."/>
        </authorList>
    </citation>
    <scope>NUCLEOTIDE SEQUENCE [LARGE SCALE GENOMIC DNA]</scope>
    <source>
        <strain evidence="1 2">DSM 44189</strain>
    </source>
</reference>
<comment type="caution">
    <text evidence="1">The sequence shown here is derived from an EMBL/GenBank/DDBJ whole genome shotgun (WGS) entry which is preliminary data.</text>
</comment>
<accession>A0ABU3WNA3</accession>
<dbReference type="Proteomes" id="UP001275440">
    <property type="component" value="Unassembled WGS sequence"/>
</dbReference>
<dbReference type="RefSeq" id="WP_072808180.1">
    <property type="nucleotide sequence ID" value="NZ_JAHWLX010000268.1"/>
</dbReference>
<dbReference type="EMBL" id="WBMO01000001">
    <property type="protein sequence ID" value="MDV2475469.1"/>
    <property type="molecule type" value="Genomic_DNA"/>
</dbReference>
<proteinExistence type="predicted"/>
<name>A0ABU3WNA3_9NOCA</name>
<sequence length="87" mass="9157">MSTDDVLAAARSFVQRKGIAALALVDIVTDRALAHVTGSPLAPHLHPDPEAAVEFIVGVVFAELLSPARHLTHEQIADYAAAAVHGR</sequence>
<evidence type="ECO:0000313" key="1">
    <source>
        <dbReference type="EMBL" id="MDV2475469.1"/>
    </source>
</evidence>